<dbReference type="InterPro" id="IPR008271">
    <property type="entry name" value="Ser/Thr_kinase_AS"/>
</dbReference>
<keyword evidence="2" id="KW-0547">Nucleotide-binding</keyword>
<dbReference type="PROSITE" id="PS00108">
    <property type="entry name" value="PROTEIN_KINASE_ST"/>
    <property type="match status" value="1"/>
</dbReference>
<dbReference type="OMA" id="YIVMEQC"/>
<dbReference type="GO" id="GO:0000407">
    <property type="term" value="C:phagophore assembly site"/>
    <property type="evidence" value="ECO:0007669"/>
    <property type="project" value="TreeGrafter"/>
</dbReference>
<dbReference type="GO" id="GO:0016020">
    <property type="term" value="C:membrane"/>
    <property type="evidence" value="ECO:0007669"/>
    <property type="project" value="TreeGrafter"/>
</dbReference>
<proteinExistence type="predicted"/>
<protein>
    <recommendedName>
        <fullName evidence="5">Protein kinase domain-containing protein</fullName>
    </recommendedName>
</protein>
<keyword evidence="1" id="KW-0808">Transferase</keyword>
<keyword evidence="3" id="KW-0418">Kinase</keyword>
<evidence type="ECO:0000256" key="4">
    <source>
        <dbReference type="ARBA" id="ARBA00022840"/>
    </source>
</evidence>
<dbReference type="AlphaFoldDB" id="A0A8S1P3G8"/>
<dbReference type="GO" id="GO:0005829">
    <property type="term" value="C:cytosol"/>
    <property type="evidence" value="ECO:0007669"/>
    <property type="project" value="TreeGrafter"/>
</dbReference>
<evidence type="ECO:0000313" key="6">
    <source>
        <dbReference type="EMBL" id="CAD8097566.1"/>
    </source>
</evidence>
<evidence type="ECO:0000256" key="2">
    <source>
        <dbReference type="ARBA" id="ARBA00022741"/>
    </source>
</evidence>
<evidence type="ECO:0000256" key="1">
    <source>
        <dbReference type="ARBA" id="ARBA00022679"/>
    </source>
</evidence>
<dbReference type="PROSITE" id="PS50011">
    <property type="entry name" value="PROTEIN_KINASE_DOM"/>
    <property type="match status" value="1"/>
</dbReference>
<gene>
    <name evidence="6" type="ORF">PPRIM_AZ9-3.1.T1040106</name>
</gene>
<dbReference type="InterPro" id="IPR000719">
    <property type="entry name" value="Prot_kinase_dom"/>
</dbReference>
<dbReference type="InterPro" id="IPR045269">
    <property type="entry name" value="Atg1-like"/>
</dbReference>
<dbReference type="GO" id="GO:0010506">
    <property type="term" value="P:regulation of autophagy"/>
    <property type="evidence" value="ECO:0007669"/>
    <property type="project" value="InterPro"/>
</dbReference>
<feature type="domain" description="Protein kinase" evidence="5">
    <location>
        <begin position="16"/>
        <end position="290"/>
    </location>
</feature>
<dbReference type="SMART" id="SM00220">
    <property type="entry name" value="S_TKc"/>
    <property type="match status" value="1"/>
</dbReference>
<dbReference type="Pfam" id="PF00069">
    <property type="entry name" value="Pkinase"/>
    <property type="match status" value="1"/>
</dbReference>
<dbReference type="GO" id="GO:0000045">
    <property type="term" value="P:autophagosome assembly"/>
    <property type="evidence" value="ECO:0007669"/>
    <property type="project" value="TreeGrafter"/>
</dbReference>
<dbReference type="CDD" id="cd00180">
    <property type="entry name" value="PKc"/>
    <property type="match status" value="1"/>
</dbReference>
<dbReference type="EMBL" id="CAJJDM010000107">
    <property type="protein sequence ID" value="CAD8097566.1"/>
    <property type="molecule type" value="Genomic_DNA"/>
</dbReference>
<comment type="caution">
    <text evidence="6">The sequence shown here is derived from an EMBL/GenBank/DDBJ whole genome shotgun (WGS) entry which is preliminary data.</text>
</comment>
<name>A0A8S1P3G8_PARPR</name>
<accession>A0A8S1P3G8</accession>
<evidence type="ECO:0000313" key="7">
    <source>
        <dbReference type="Proteomes" id="UP000688137"/>
    </source>
</evidence>
<keyword evidence="7" id="KW-1185">Reference proteome</keyword>
<dbReference type="PANTHER" id="PTHR24348">
    <property type="entry name" value="SERINE/THREONINE-PROTEIN KINASE UNC-51-RELATED"/>
    <property type="match status" value="1"/>
</dbReference>
<organism evidence="6 7">
    <name type="scientific">Paramecium primaurelia</name>
    <dbReference type="NCBI Taxonomy" id="5886"/>
    <lineage>
        <taxon>Eukaryota</taxon>
        <taxon>Sar</taxon>
        <taxon>Alveolata</taxon>
        <taxon>Ciliophora</taxon>
        <taxon>Intramacronucleata</taxon>
        <taxon>Oligohymenophorea</taxon>
        <taxon>Peniculida</taxon>
        <taxon>Parameciidae</taxon>
        <taxon>Paramecium</taxon>
    </lineage>
</organism>
<evidence type="ECO:0000259" key="5">
    <source>
        <dbReference type="PROSITE" id="PS50011"/>
    </source>
</evidence>
<dbReference type="PANTHER" id="PTHR24348:SF22">
    <property type="entry name" value="NON-SPECIFIC SERINE_THREONINE PROTEIN KINASE"/>
    <property type="match status" value="1"/>
</dbReference>
<dbReference type="GO" id="GO:0005524">
    <property type="term" value="F:ATP binding"/>
    <property type="evidence" value="ECO:0007669"/>
    <property type="project" value="UniProtKB-KW"/>
</dbReference>
<keyword evidence="4" id="KW-0067">ATP-binding</keyword>
<reference evidence="6" key="1">
    <citation type="submission" date="2021-01" db="EMBL/GenBank/DDBJ databases">
        <authorList>
            <consortium name="Genoscope - CEA"/>
            <person name="William W."/>
        </authorList>
    </citation>
    <scope>NUCLEOTIDE SEQUENCE</scope>
</reference>
<dbReference type="GO" id="GO:0004674">
    <property type="term" value="F:protein serine/threonine kinase activity"/>
    <property type="evidence" value="ECO:0007669"/>
    <property type="project" value="InterPro"/>
</dbReference>
<sequence length="540" mass="64058">MDSLQQSKKFSDYYKINKNQSFGNGQYGEVYACEKINDNNNNQKYCVKIIPIMQKENNREKLINETIRDYTKSNPQFFNIVQTFDTFQDNYSVYIVMEQCDEDLSSEFERMNEQKIWYTEQQVFDIIRQIITALKELHNLKIIHRDIKPENILIKKENVEGTEKKIYKIGDFGVGKIIEDTINKSVLTKTGTLIYAAPQMIFDESCTEKCDIFSYGILFYQICYKGQEPYDCIPKINLIKSLKQLKQQPFKTPPLNFSRADVLKDLIEKMVVYQEDQRASFEDIFNHPVMNVKGIEETDLIPKFQNSVSYVSIKFIEKKKQRTLIEDVQIYYKLLEVLYNRFKICEYVIKQINNIQQNYALSYIIHLIAKYQLEYALAIVYIRPQEFHPSIEQDNDILDLVSKLDLVQKGLQSCNEDLIKQYQNYQKEIQNTCHKFYLQLSQFQDKILSLILQQKLQFQTEVKEILQDSIFRKIEILKLYNILSVIKNQQSATMRNDIQELVNQIINFETQYPINLYKSSIDLNEKFPIQIIQKQKNESL</sequence>
<dbReference type="Proteomes" id="UP000688137">
    <property type="component" value="Unassembled WGS sequence"/>
</dbReference>
<dbReference type="GO" id="GO:0005776">
    <property type="term" value="C:autophagosome"/>
    <property type="evidence" value="ECO:0007669"/>
    <property type="project" value="TreeGrafter"/>
</dbReference>
<evidence type="ECO:0000256" key="3">
    <source>
        <dbReference type="ARBA" id="ARBA00022777"/>
    </source>
</evidence>